<keyword evidence="2 11" id="KW-0813">Transport</keyword>
<sequence>MVGDSNRGFLMTYACRNQHKLLGLAALLTTSALGGLPALAQTAGLSPDPATQLTDVIVTAQKREERASDTPLSLSVLTGETLQATGATQLSDFAATVPGLSFTSNGVGQGQVNLRGVTTGLNVSPTVGIYVDEVPYGSSTSFAGAAQLALDVGLFDIERVEILRGPQGTLYGASTMGGLLKYVTKAPDPAGFGGGLRAGVNATAHGGVGYDLAGALNAPFAGDTAAVRLNGFYTKDAGFIDNLTLGEEDANTSEVFGGRVDVLFNPTDDLSVRLTAFAQDIKRDGSGSVDVNPATNEPVDGEYDQRRFSEPFTQDFRLASAVVNYDFGPAQLTSVTSYQTSDINHVTDVSALYVPLLGGFGFALGSTPLVKEVDTDKFTQEARLAGSWGAIDWIAGGFYTREKSFQLQTLPATDVTGAPFPILLLNAELPSLYEETAAFGTATWHVTDRLDLSGGLRYAKNEQTYEQIASGLLVAPAPKRSSSENVTTYLANAKYRLNDRSIAYLRYATGYRPGGPNMVSNDPVTGEPLAPPTFDSDSLESYEAGYKVSTADGRFGLDASIYLIDWTDLQIVALRNGVGVVANASEAAIKGAELTVTARPVPALTLVGSLSLMDAQLEADSPDLGGQKGDALPDAPDVTLALSADYAFSLGGYDADVGATVRYVDDRVASFDQSPGSPQHQLPDYTTVDLRAGVDFGQVRAQLYVRNLFDEFGELSAVTSFSVAGGPIQITPLRPRTIGLTLSRRF</sequence>
<evidence type="ECO:0000256" key="8">
    <source>
        <dbReference type="ARBA" id="ARBA00023077"/>
    </source>
</evidence>
<dbReference type="InterPro" id="IPR000531">
    <property type="entry name" value="Beta-barrel_TonB"/>
</dbReference>
<comment type="caution">
    <text evidence="16">The sequence shown here is derived from an EMBL/GenBank/DDBJ whole genome shotgun (WGS) entry which is preliminary data.</text>
</comment>
<keyword evidence="5 11" id="KW-0812">Transmembrane</keyword>
<dbReference type="CDD" id="cd01347">
    <property type="entry name" value="ligand_gated_channel"/>
    <property type="match status" value="1"/>
</dbReference>
<dbReference type="InterPro" id="IPR039426">
    <property type="entry name" value="TonB-dep_rcpt-like"/>
</dbReference>
<keyword evidence="6" id="KW-0408">Iron</keyword>
<dbReference type="PANTHER" id="PTHR32552">
    <property type="entry name" value="FERRICHROME IRON RECEPTOR-RELATED"/>
    <property type="match status" value="1"/>
</dbReference>
<evidence type="ECO:0000256" key="11">
    <source>
        <dbReference type="PROSITE-ProRule" id="PRU01360"/>
    </source>
</evidence>
<feature type="chain" id="PRO_5021321464" evidence="13">
    <location>
        <begin position="41"/>
        <end position="746"/>
    </location>
</feature>
<accession>A0A4Y9S519</accession>
<evidence type="ECO:0000256" key="4">
    <source>
        <dbReference type="ARBA" id="ARBA00022496"/>
    </source>
</evidence>
<keyword evidence="17" id="KW-1185">Reference proteome</keyword>
<keyword evidence="16" id="KW-0675">Receptor</keyword>
<evidence type="ECO:0000256" key="10">
    <source>
        <dbReference type="ARBA" id="ARBA00023237"/>
    </source>
</evidence>
<keyword evidence="9 11" id="KW-0472">Membrane</keyword>
<keyword evidence="7" id="KW-0406">Ion transport</keyword>
<keyword evidence="8 12" id="KW-0798">TonB box</keyword>
<name>A0A4Y9S519_9CAUL</name>
<evidence type="ECO:0000259" key="15">
    <source>
        <dbReference type="Pfam" id="PF07715"/>
    </source>
</evidence>
<evidence type="ECO:0000256" key="13">
    <source>
        <dbReference type="SAM" id="SignalP"/>
    </source>
</evidence>
<comment type="similarity">
    <text evidence="11 12">Belongs to the TonB-dependent receptor family.</text>
</comment>
<dbReference type="GO" id="GO:0006826">
    <property type="term" value="P:iron ion transport"/>
    <property type="evidence" value="ECO:0007669"/>
    <property type="project" value="UniProtKB-KW"/>
</dbReference>
<dbReference type="Proteomes" id="UP000298216">
    <property type="component" value="Unassembled WGS sequence"/>
</dbReference>
<dbReference type="InterPro" id="IPR036942">
    <property type="entry name" value="Beta-barrel_TonB_sf"/>
</dbReference>
<dbReference type="OrthoDB" id="9760333at2"/>
<protein>
    <submittedName>
        <fullName evidence="16">TonB-dependent receptor</fullName>
    </submittedName>
</protein>
<evidence type="ECO:0000256" key="1">
    <source>
        <dbReference type="ARBA" id="ARBA00004571"/>
    </source>
</evidence>
<evidence type="ECO:0000256" key="12">
    <source>
        <dbReference type="RuleBase" id="RU003357"/>
    </source>
</evidence>
<dbReference type="GO" id="GO:0009279">
    <property type="term" value="C:cell outer membrane"/>
    <property type="evidence" value="ECO:0007669"/>
    <property type="project" value="UniProtKB-SubCell"/>
</dbReference>
<evidence type="ECO:0000313" key="17">
    <source>
        <dbReference type="Proteomes" id="UP000298216"/>
    </source>
</evidence>
<evidence type="ECO:0000256" key="5">
    <source>
        <dbReference type="ARBA" id="ARBA00022692"/>
    </source>
</evidence>
<evidence type="ECO:0000256" key="3">
    <source>
        <dbReference type="ARBA" id="ARBA00022452"/>
    </source>
</evidence>
<dbReference type="PANTHER" id="PTHR32552:SF81">
    <property type="entry name" value="TONB-DEPENDENT OUTER MEMBRANE RECEPTOR"/>
    <property type="match status" value="1"/>
</dbReference>
<dbReference type="Pfam" id="PF07715">
    <property type="entry name" value="Plug"/>
    <property type="match status" value="1"/>
</dbReference>
<dbReference type="SUPFAM" id="SSF56935">
    <property type="entry name" value="Porins"/>
    <property type="match status" value="1"/>
</dbReference>
<proteinExistence type="inferred from homology"/>
<keyword evidence="3 11" id="KW-1134">Transmembrane beta strand</keyword>
<organism evidence="16 17">
    <name type="scientific">Brevundimonas intermedia</name>
    <dbReference type="NCBI Taxonomy" id="74315"/>
    <lineage>
        <taxon>Bacteria</taxon>
        <taxon>Pseudomonadati</taxon>
        <taxon>Pseudomonadota</taxon>
        <taxon>Alphaproteobacteria</taxon>
        <taxon>Caulobacterales</taxon>
        <taxon>Caulobacteraceae</taxon>
        <taxon>Brevundimonas</taxon>
    </lineage>
</organism>
<dbReference type="Gene3D" id="2.40.170.20">
    <property type="entry name" value="TonB-dependent receptor, beta-barrel domain"/>
    <property type="match status" value="1"/>
</dbReference>
<comment type="subcellular location">
    <subcellularLocation>
        <location evidence="1 11">Cell outer membrane</location>
        <topology evidence="1 11">Multi-pass membrane protein</topology>
    </subcellularLocation>
</comment>
<reference evidence="16 17" key="1">
    <citation type="submission" date="2019-03" db="EMBL/GenBank/DDBJ databases">
        <title>Draft genome of Brevundimonas sp. a heavy metal resistant soil bacteria.</title>
        <authorList>
            <person name="Soto J."/>
        </authorList>
    </citation>
    <scope>NUCLEOTIDE SEQUENCE [LARGE SCALE GENOMIC DNA]</scope>
    <source>
        <strain evidence="16 17">B-10</strain>
    </source>
</reference>
<feature type="domain" description="TonB-dependent receptor-like beta-barrel" evidence="14">
    <location>
        <begin position="268"/>
        <end position="708"/>
    </location>
</feature>
<evidence type="ECO:0000259" key="14">
    <source>
        <dbReference type="Pfam" id="PF00593"/>
    </source>
</evidence>
<evidence type="ECO:0000256" key="2">
    <source>
        <dbReference type="ARBA" id="ARBA00022448"/>
    </source>
</evidence>
<evidence type="ECO:0000313" key="16">
    <source>
        <dbReference type="EMBL" id="TFW15126.1"/>
    </source>
</evidence>
<dbReference type="InterPro" id="IPR012910">
    <property type="entry name" value="Plug_dom"/>
</dbReference>
<dbReference type="PROSITE" id="PS52016">
    <property type="entry name" value="TONB_DEPENDENT_REC_3"/>
    <property type="match status" value="1"/>
</dbReference>
<feature type="domain" description="TonB-dependent receptor plug" evidence="15">
    <location>
        <begin position="67"/>
        <end position="178"/>
    </location>
</feature>
<dbReference type="EMBL" id="SPVH01000001">
    <property type="protein sequence ID" value="TFW15126.1"/>
    <property type="molecule type" value="Genomic_DNA"/>
</dbReference>
<keyword evidence="4" id="KW-0410">Iron transport</keyword>
<evidence type="ECO:0000256" key="6">
    <source>
        <dbReference type="ARBA" id="ARBA00023004"/>
    </source>
</evidence>
<keyword evidence="10 11" id="KW-0998">Cell outer membrane</keyword>
<dbReference type="Pfam" id="PF00593">
    <property type="entry name" value="TonB_dep_Rec_b-barrel"/>
    <property type="match status" value="1"/>
</dbReference>
<feature type="signal peptide" evidence="13">
    <location>
        <begin position="1"/>
        <end position="40"/>
    </location>
</feature>
<dbReference type="AlphaFoldDB" id="A0A4Y9S519"/>
<evidence type="ECO:0000256" key="7">
    <source>
        <dbReference type="ARBA" id="ARBA00023065"/>
    </source>
</evidence>
<evidence type="ECO:0000256" key="9">
    <source>
        <dbReference type="ARBA" id="ARBA00023136"/>
    </source>
</evidence>
<gene>
    <name evidence="16" type="ORF">EGY25_00595</name>
</gene>
<keyword evidence="13" id="KW-0732">Signal</keyword>